<reference evidence="8 9" key="1">
    <citation type="journal article" date="2019" name="Emerg. Microbes Infect.">
        <title>Comprehensive subspecies identification of 175 nontuberculous mycobacteria species based on 7547 genomic profiles.</title>
        <authorList>
            <person name="Matsumoto Y."/>
            <person name="Kinjo T."/>
            <person name="Motooka D."/>
            <person name="Nabeya D."/>
            <person name="Jung N."/>
            <person name="Uechi K."/>
            <person name="Horii T."/>
            <person name="Iida T."/>
            <person name="Fujita J."/>
            <person name="Nakamura S."/>
        </authorList>
    </citation>
    <scope>NUCLEOTIDE SEQUENCE [LARGE SCALE GENOMIC DNA]</scope>
    <source>
        <strain evidence="8 9">JCM 12657</strain>
    </source>
</reference>
<keyword evidence="5 7" id="KW-0408">Iron</keyword>
<keyword evidence="3 7" id="KW-0479">Metal-binding</keyword>
<organism evidence="8 9">
    <name type="scientific">Mycobacterium shottsii</name>
    <dbReference type="NCBI Taxonomy" id="133549"/>
    <lineage>
        <taxon>Bacteria</taxon>
        <taxon>Bacillati</taxon>
        <taxon>Actinomycetota</taxon>
        <taxon>Actinomycetes</taxon>
        <taxon>Mycobacteriales</taxon>
        <taxon>Mycobacteriaceae</taxon>
        <taxon>Mycobacterium</taxon>
        <taxon>Mycobacterium ulcerans group</taxon>
    </lineage>
</organism>
<evidence type="ECO:0000256" key="4">
    <source>
        <dbReference type="ARBA" id="ARBA00023002"/>
    </source>
</evidence>
<dbReference type="GO" id="GO:0005506">
    <property type="term" value="F:iron ion binding"/>
    <property type="evidence" value="ECO:0007669"/>
    <property type="project" value="InterPro"/>
</dbReference>
<comment type="similarity">
    <text evidence="1 7">Belongs to the cytochrome P450 family.</text>
</comment>
<dbReference type="AlphaFoldDB" id="A0A7I7L9R2"/>
<dbReference type="Proteomes" id="UP000467164">
    <property type="component" value="Chromosome"/>
</dbReference>
<dbReference type="InterPro" id="IPR001128">
    <property type="entry name" value="Cyt_P450"/>
</dbReference>
<dbReference type="Pfam" id="PF00067">
    <property type="entry name" value="p450"/>
    <property type="match status" value="1"/>
</dbReference>
<evidence type="ECO:0000313" key="8">
    <source>
        <dbReference type="EMBL" id="BBX56400.1"/>
    </source>
</evidence>
<dbReference type="KEGG" id="msho:MSHO_17450"/>
<evidence type="ECO:0000313" key="9">
    <source>
        <dbReference type="Proteomes" id="UP000467164"/>
    </source>
</evidence>
<evidence type="ECO:0000256" key="3">
    <source>
        <dbReference type="ARBA" id="ARBA00022723"/>
    </source>
</evidence>
<evidence type="ECO:0000256" key="2">
    <source>
        <dbReference type="ARBA" id="ARBA00022617"/>
    </source>
</evidence>
<dbReference type="InterPro" id="IPR036396">
    <property type="entry name" value="Cyt_P450_sf"/>
</dbReference>
<evidence type="ECO:0000256" key="6">
    <source>
        <dbReference type="ARBA" id="ARBA00023033"/>
    </source>
</evidence>
<dbReference type="PANTHER" id="PTHR46696:SF3">
    <property type="entry name" value="PULCHERRIMINIC ACID SYNTHASE"/>
    <property type="match status" value="1"/>
</dbReference>
<keyword evidence="2 7" id="KW-0349">Heme</keyword>
<dbReference type="Gene3D" id="1.10.630.10">
    <property type="entry name" value="Cytochrome P450"/>
    <property type="match status" value="1"/>
</dbReference>
<evidence type="ECO:0000256" key="1">
    <source>
        <dbReference type="ARBA" id="ARBA00010617"/>
    </source>
</evidence>
<dbReference type="GO" id="GO:0016705">
    <property type="term" value="F:oxidoreductase activity, acting on paired donors, with incorporation or reduction of molecular oxygen"/>
    <property type="evidence" value="ECO:0007669"/>
    <property type="project" value="InterPro"/>
</dbReference>
<protein>
    <recommendedName>
        <fullName evidence="10">Cytochrome P450</fullName>
    </recommendedName>
</protein>
<name>A0A7I7L9R2_9MYCO</name>
<dbReference type="InterPro" id="IPR017972">
    <property type="entry name" value="Cyt_P450_CS"/>
</dbReference>
<dbReference type="PROSITE" id="PS00086">
    <property type="entry name" value="CYTOCHROME_P450"/>
    <property type="match status" value="1"/>
</dbReference>
<accession>A0A7I7L9R2</accession>
<dbReference type="GO" id="GO:0004497">
    <property type="term" value="F:monooxygenase activity"/>
    <property type="evidence" value="ECO:0007669"/>
    <property type="project" value="UniProtKB-KW"/>
</dbReference>
<keyword evidence="9" id="KW-1185">Reference proteome</keyword>
<dbReference type="InterPro" id="IPR002397">
    <property type="entry name" value="Cyt_P450_B"/>
</dbReference>
<evidence type="ECO:0000256" key="7">
    <source>
        <dbReference type="RuleBase" id="RU000461"/>
    </source>
</evidence>
<sequence length="113" mass="12430">MGNLLYGLLSNADQLDAVRADRSLVPQAIEEAVRWESPLLTISRVPIPAGSSVMPMLGAANRQEDRYSDPDRFDILRPVRAHIGFGHGVHVCLGMHLARLEMRVVFDPSQGIA</sequence>
<gene>
    <name evidence="8" type="ORF">MSHO_17450</name>
</gene>
<keyword evidence="4 7" id="KW-0560">Oxidoreductase</keyword>
<dbReference type="PANTHER" id="PTHR46696">
    <property type="entry name" value="P450, PUTATIVE (EUROFUNG)-RELATED"/>
    <property type="match status" value="1"/>
</dbReference>
<evidence type="ECO:0000256" key="5">
    <source>
        <dbReference type="ARBA" id="ARBA00023004"/>
    </source>
</evidence>
<dbReference type="EMBL" id="AP022572">
    <property type="protein sequence ID" value="BBX56400.1"/>
    <property type="molecule type" value="Genomic_DNA"/>
</dbReference>
<keyword evidence="6 7" id="KW-0503">Monooxygenase</keyword>
<evidence type="ECO:0008006" key="10">
    <source>
        <dbReference type="Google" id="ProtNLM"/>
    </source>
</evidence>
<dbReference type="SUPFAM" id="SSF48264">
    <property type="entry name" value="Cytochrome P450"/>
    <property type="match status" value="1"/>
</dbReference>
<dbReference type="PRINTS" id="PR00359">
    <property type="entry name" value="BP450"/>
</dbReference>
<proteinExistence type="inferred from homology"/>
<dbReference type="GO" id="GO:0020037">
    <property type="term" value="F:heme binding"/>
    <property type="evidence" value="ECO:0007669"/>
    <property type="project" value="InterPro"/>
</dbReference>